<sequence length="366" mass="41324">MEDSITLEDKLKERIKELTCLYRVSSLIRNSNFNNRKALLNEIGISLKQAIRFPKEAFVEIKVDEITVVTGKKIEDAIFIISAIKTFSHIKGAVTVGYSKRKFSENAFLKEEKLLLKKIALEIGDFLEREQIKEKEKIAQSQIERAGRLTILGEITAGIAHELNTPLANILGFTELLKERYKDDEIGSEDLDKVIDSAIYSREVVKKLMFFSCEMPQQMTAININTIIEESIRLLNPNFKKKNISCTVSFSSDEVYLKVDKIQLTQVIFNLVMNAIYFSPFKGKINIEVKDKQKIVEIKISDEGEGISKENSENIFNPFFTTKPVGEGAGLGLSVVHGIIKSHKGTIAHETNSPKGTIFVVRFPKS</sequence>
<dbReference type="EMBL" id="MSCK01000001">
    <property type="protein sequence ID" value="PQJ72481.1"/>
    <property type="molecule type" value="Genomic_DNA"/>
</dbReference>
<keyword evidence="7" id="KW-0067">ATP-binding</keyword>
<comment type="catalytic activity">
    <reaction evidence="1">
        <text>ATP + protein L-histidine = ADP + protein N-phospho-L-histidine.</text>
        <dbReference type="EC" id="2.7.13.3"/>
    </reaction>
</comment>
<evidence type="ECO:0000256" key="6">
    <source>
        <dbReference type="ARBA" id="ARBA00022777"/>
    </source>
</evidence>
<dbReference type="SMART" id="SM00387">
    <property type="entry name" value="HATPase_c"/>
    <property type="match status" value="1"/>
</dbReference>
<keyword evidence="5" id="KW-0547">Nucleotide-binding</keyword>
<keyword evidence="11" id="KW-1185">Reference proteome</keyword>
<keyword evidence="3" id="KW-0597">Phosphoprotein</keyword>
<dbReference type="InterPro" id="IPR036097">
    <property type="entry name" value="HisK_dim/P_sf"/>
</dbReference>
<protein>
    <recommendedName>
        <fullName evidence="2">histidine kinase</fullName>
        <ecNumber evidence="2">2.7.13.3</ecNumber>
    </recommendedName>
</protein>
<dbReference type="PANTHER" id="PTHR43065:SF46">
    <property type="entry name" value="C4-DICARBOXYLATE TRANSPORT SENSOR PROTEIN DCTB"/>
    <property type="match status" value="1"/>
</dbReference>
<dbReference type="SMART" id="SM00388">
    <property type="entry name" value="HisKA"/>
    <property type="match status" value="1"/>
</dbReference>
<keyword evidence="8" id="KW-0902">Two-component regulatory system</keyword>
<dbReference type="InterPro" id="IPR003661">
    <property type="entry name" value="HisK_dim/P_dom"/>
</dbReference>
<gene>
    <name evidence="10" type="ORF">BTO14_04100</name>
</gene>
<organism evidence="10 11">
    <name type="scientific">Polaribacter butkevichii</name>
    <dbReference type="NCBI Taxonomy" id="218490"/>
    <lineage>
        <taxon>Bacteria</taxon>
        <taxon>Pseudomonadati</taxon>
        <taxon>Bacteroidota</taxon>
        <taxon>Flavobacteriia</taxon>
        <taxon>Flavobacteriales</taxon>
        <taxon>Flavobacteriaceae</taxon>
    </lineage>
</organism>
<dbReference type="OrthoDB" id="9810447at2"/>
<feature type="domain" description="Histidine kinase" evidence="9">
    <location>
        <begin position="158"/>
        <end position="366"/>
    </location>
</feature>
<dbReference type="EC" id="2.7.13.3" evidence="2"/>
<keyword evidence="4" id="KW-0808">Transferase</keyword>
<dbReference type="GO" id="GO:0005524">
    <property type="term" value="F:ATP binding"/>
    <property type="evidence" value="ECO:0007669"/>
    <property type="project" value="UniProtKB-KW"/>
</dbReference>
<dbReference type="Pfam" id="PF02518">
    <property type="entry name" value="HATPase_c"/>
    <property type="match status" value="1"/>
</dbReference>
<dbReference type="RefSeq" id="WP_105048144.1">
    <property type="nucleotide sequence ID" value="NZ_CP150661.1"/>
</dbReference>
<evidence type="ECO:0000256" key="4">
    <source>
        <dbReference type="ARBA" id="ARBA00022679"/>
    </source>
</evidence>
<dbReference type="PROSITE" id="PS50109">
    <property type="entry name" value="HIS_KIN"/>
    <property type="match status" value="1"/>
</dbReference>
<evidence type="ECO:0000256" key="8">
    <source>
        <dbReference type="ARBA" id="ARBA00023012"/>
    </source>
</evidence>
<dbReference type="Proteomes" id="UP000247345">
    <property type="component" value="Unassembled WGS sequence"/>
</dbReference>
<dbReference type="PANTHER" id="PTHR43065">
    <property type="entry name" value="SENSOR HISTIDINE KINASE"/>
    <property type="match status" value="1"/>
</dbReference>
<dbReference type="InterPro" id="IPR036890">
    <property type="entry name" value="HATPase_C_sf"/>
</dbReference>
<dbReference type="InterPro" id="IPR005467">
    <property type="entry name" value="His_kinase_dom"/>
</dbReference>
<evidence type="ECO:0000256" key="2">
    <source>
        <dbReference type="ARBA" id="ARBA00012438"/>
    </source>
</evidence>
<dbReference type="Pfam" id="PF00512">
    <property type="entry name" value="HisKA"/>
    <property type="match status" value="1"/>
</dbReference>
<name>A0A2P6CC44_9FLAO</name>
<evidence type="ECO:0000256" key="1">
    <source>
        <dbReference type="ARBA" id="ARBA00000085"/>
    </source>
</evidence>
<keyword evidence="6 10" id="KW-0418">Kinase</keyword>
<dbReference type="SUPFAM" id="SSF47384">
    <property type="entry name" value="Homodimeric domain of signal transducing histidine kinase"/>
    <property type="match status" value="1"/>
</dbReference>
<comment type="caution">
    <text evidence="10">The sequence shown here is derived from an EMBL/GenBank/DDBJ whole genome shotgun (WGS) entry which is preliminary data.</text>
</comment>
<dbReference type="InterPro" id="IPR004358">
    <property type="entry name" value="Sig_transdc_His_kin-like_C"/>
</dbReference>
<dbReference type="GO" id="GO:0000155">
    <property type="term" value="F:phosphorelay sensor kinase activity"/>
    <property type="evidence" value="ECO:0007669"/>
    <property type="project" value="InterPro"/>
</dbReference>
<proteinExistence type="predicted"/>
<dbReference type="InterPro" id="IPR003594">
    <property type="entry name" value="HATPase_dom"/>
</dbReference>
<dbReference type="Gene3D" id="3.30.565.10">
    <property type="entry name" value="Histidine kinase-like ATPase, C-terminal domain"/>
    <property type="match status" value="1"/>
</dbReference>
<accession>A0A2P6CC44</accession>
<dbReference type="PRINTS" id="PR00344">
    <property type="entry name" value="BCTRLSENSOR"/>
</dbReference>
<dbReference type="Gene3D" id="1.10.287.130">
    <property type="match status" value="1"/>
</dbReference>
<evidence type="ECO:0000313" key="10">
    <source>
        <dbReference type="EMBL" id="PQJ72481.1"/>
    </source>
</evidence>
<dbReference type="SUPFAM" id="SSF55874">
    <property type="entry name" value="ATPase domain of HSP90 chaperone/DNA topoisomerase II/histidine kinase"/>
    <property type="match status" value="1"/>
</dbReference>
<dbReference type="CDD" id="cd00082">
    <property type="entry name" value="HisKA"/>
    <property type="match status" value="1"/>
</dbReference>
<evidence type="ECO:0000256" key="5">
    <source>
        <dbReference type="ARBA" id="ARBA00022741"/>
    </source>
</evidence>
<evidence type="ECO:0000259" key="9">
    <source>
        <dbReference type="PROSITE" id="PS50109"/>
    </source>
</evidence>
<dbReference type="AlphaFoldDB" id="A0A2P6CC44"/>
<reference evidence="10 11" key="1">
    <citation type="submission" date="2016-12" db="EMBL/GenBank/DDBJ databases">
        <title>Trade-off between light-utilization and light-protection in marine flavobacteria.</title>
        <authorList>
            <person name="Kumagai Y."/>
            <person name="Yoshizawa S."/>
            <person name="Kogure K."/>
            <person name="Iwasaki W."/>
        </authorList>
    </citation>
    <scope>NUCLEOTIDE SEQUENCE [LARGE SCALE GENOMIC DNA]</scope>
    <source>
        <strain evidence="10 11">KCTC 12100</strain>
    </source>
</reference>
<evidence type="ECO:0000313" key="11">
    <source>
        <dbReference type="Proteomes" id="UP000247345"/>
    </source>
</evidence>
<evidence type="ECO:0000256" key="3">
    <source>
        <dbReference type="ARBA" id="ARBA00022553"/>
    </source>
</evidence>
<evidence type="ECO:0000256" key="7">
    <source>
        <dbReference type="ARBA" id="ARBA00022840"/>
    </source>
</evidence>